<evidence type="ECO:0000256" key="1">
    <source>
        <dbReference type="SAM" id="SignalP"/>
    </source>
</evidence>
<name>A0A059KNA2_9BURK</name>
<feature type="signal peptide" evidence="1">
    <location>
        <begin position="1"/>
        <end position="18"/>
    </location>
</feature>
<dbReference type="SUPFAM" id="SSF48452">
    <property type="entry name" value="TPR-like"/>
    <property type="match status" value="1"/>
</dbReference>
<dbReference type="InterPro" id="IPR011990">
    <property type="entry name" value="TPR-like_helical_dom_sf"/>
</dbReference>
<dbReference type="STRING" id="34103.SAMN05421778_1119"/>
<accession>A0A059KNA2</accession>
<keyword evidence="3" id="KW-1185">Reference proteome</keyword>
<evidence type="ECO:0000313" key="3">
    <source>
        <dbReference type="Proteomes" id="UP000026714"/>
    </source>
</evidence>
<reference evidence="2 3" key="1">
    <citation type="journal article" date="2014" name="FEMS Microbiol. Ecol.">
        <title>Sphaerotilus natans encrusted with nanoball-shaped Fe(III) oxide minerals formed by nitrate-reducing mixotrophic Fe(II) oxidation.</title>
        <authorList>
            <person name="Park S."/>
            <person name="Kim D.H."/>
            <person name="Lee J.H."/>
            <person name="Hur H.G."/>
        </authorList>
    </citation>
    <scope>NUCLEOTIDE SEQUENCE [LARGE SCALE GENOMIC DNA]</scope>
    <source>
        <strain evidence="2 3">DSM 6575</strain>
    </source>
</reference>
<dbReference type="AlphaFoldDB" id="A0A059KNA2"/>
<protein>
    <submittedName>
        <fullName evidence="2">Uncharacterized protein</fullName>
    </submittedName>
</protein>
<dbReference type="Proteomes" id="UP000026714">
    <property type="component" value="Unassembled WGS sequence"/>
</dbReference>
<sequence>MRSRPLDILLAVSLCAVAASVVQQSAVLMASDWLATSSRYEVARWAELGKEFDEAEWEHARQQLERALALTPEDAALHDSMSQLHAVKAQSLWNANGGTGSPEVTDAYRKAVASLEKSVEIRPTNALSWANLALMRYTVGTEAETLFATWEEAARLGPREQVVENVLVTMLGSMPMMTEDMVEWGDARRPGLRAFLEAQAEPAAPISSKP</sequence>
<dbReference type="EMBL" id="AZRA01000034">
    <property type="protein sequence ID" value="KDB52957.1"/>
    <property type="molecule type" value="Genomic_DNA"/>
</dbReference>
<proteinExistence type="predicted"/>
<gene>
    <name evidence="2" type="ORF">X805_14500</name>
</gene>
<feature type="chain" id="PRO_5001575938" evidence="1">
    <location>
        <begin position="19"/>
        <end position="210"/>
    </location>
</feature>
<keyword evidence="1" id="KW-0732">Signal</keyword>
<evidence type="ECO:0000313" key="2">
    <source>
        <dbReference type="EMBL" id="KDB52957.1"/>
    </source>
</evidence>
<comment type="caution">
    <text evidence="2">The sequence shown here is derived from an EMBL/GenBank/DDBJ whole genome shotgun (WGS) entry which is preliminary data.</text>
</comment>
<organism evidence="2 3">
    <name type="scientific">Sphaerotilus natans subsp. natans DSM 6575</name>
    <dbReference type="NCBI Taxonomy" id="1286631"/>
    <lineage>
        <taxon>Bacteria</taxon>
        <taxon>Pseudomonadati</taxon>
        <taxon>Pseudomonadota</taxon>
        <taxon>Betaproteobacteria</taxon>
        <taxon>Burkholderiales</taxon>
        <taxon>Sphaerotilaceae</taxon>
        <taxon>Sphaerotilus</taxon>
    </lineage>
</organism>
<dbReference type="Gene3D" id="1.25.40.10">
    <property type="entry name" value="Tetratricopeptide repeat domain"/>
    <property type="match status" value="1"/>
</dbReference>